<dbReference type="EMBL" id="CAMXCT030006501">
    <property type="protein sequence ID" value="CAL4802133.1"/>
    <property type="molecule type" value="Genomic_DNA"/>
</dbReference>
<reference evidence="3 4" key="2">
    <citation type="submission" date="2024-05" db="EMBL/GenBank/DDBJ databases">
        <authorList>
            <person name="Chen Y."/>
            <person name="Shah S."/>
            <person name="Dougan E. K."/>
            <person name="Thang M."/>
            <person name="Chan C."/>
        </authorList>
    </citation>
    <scope>NUCLEOTIDE SEQUENCE [LARGE SCALE GENOMIC DNA]</scope>
</reference>
<gene>
    <name evidence="2" type="ORF">C1SCF055_LOCUS39691</name>
</gene>
<feature type="compositionally biased region" description="Basic and acidic residues" evidence="1">
    <location>
        <begin position="367"/>
        <end position="378"/>
    </location>
</feature>
<evidence type="ECO:0000313" key="2">
    <source>
        <dbReference type="EMBL" id="CAI4014821.1"/>
    </source>
</evidence>
<comment type="caution">
    <text evidence="2">The sequence shown here is derived from an EMBL/GenBank/DDBJ whole genome shotgun (WGS) entry which is preliminary data.</text>
</comment>
<keyword evidence="4" id="KW-1185">Reference proteome</keyword>
<feature type="region of interest" description="Disordered" evidence="1">
    <location>
        <begin position="494"/>
        <end position="576"/>
    </location>
</feature>
<name>A0A9P1DST3_9DINO</name>
<feature type="region of interest" description="Disordered" evidence="1">
    <location>
        <begin position="271"/>
        <end position="469"/>
    </location>
</feature>
<organism evidence="2">
    <name type="scientific">Cladocopium goreaui</name>
    <dbReference type="NCBI Taxonomy" id="2562237"/>
    <lineage>
        <taxon>Eukaryota</taxon>
        <taxon>Sar</taxon>
        <taxon>Alveolata</taxon>
        <taxon>Dinophyceae</taxon>
        <taxon>Suessiales</taxon>
        <taxon>Symbiodiniaceae</taxon>
        <taxon>Cladocopium</taxon>
    </lineage>
</organism>
<evidence type="ECO:0000256" key="1">
    <source>
        <dbReference type="SAM" id="MobiDB-lite"/>
    </source>
</evidence>
<feature type="compositionally biased region" description="Basic and acidic residues" evidence="1">
    <location>
        <begin position="162"/>
        <end position="184"/>
    </location>
</feature>
<dbReference type="EMBL" id="CAMXCT010006501">
    <property type="protein sequence ID" value="CAI4014821.1"/>
    <property type="molecule type" value="Genomic_DNA"/>
</dbReference>
<feature type="compositionally biased region" description="Polar residues" evidence="1">
    <location>
        <begin position="558"/>
        <end position="576"/>
    </location>
</feature>
<protein>
    <submittedName>
        <fullName evidence="2">Uncharacterized protein</fullName>
    </submittedName>
</protein>
<proteinExistence type="predicted"/>
<reference evidence="2" key="1">
    <citation type="submission" date="2022-10" db="EMBL/GenBank/DDBJ databases">
        <authorList>
            <person name="Chen Y."/>
            <person name="Dougan E. K."/>
            <person name="Chan C."/>
            <person name="Rhodes N."/>
            <person name="Thang M."/>
        </authorList>
    </citation>
    <scope>NUCLEOTIDE SEQUENCE</scope>
</reference>
<feature type="region of interest" description="Disordered" evidence="1">
    <location>
        <begin position="162"/>
        <end position="192"/>
    </location>
</feature>
<sequence>MVSCVNFVGPAVAKLKQDATISFAPDRYVALDNELDAQKKEIQATGSFSAEPAAEAGRQMVQKVIRDQKQSAESCLKAVEHALNTDRGPLEGLIEAQQAPRSVKSNGGSTHRSRHLEAAAQVQTWDVLEEAQGVLESLKKQSPGKPVAMENLKQLGDEASKQLKEISDQAKAVKQESTQDEKPSETPSVKRGQRDFGCQTVFRLGGMAWHANPAIQKLLPGTALNVSEVSTQGGSGQEPANLDKLEGEVNEVINHWRKEFIGKRREASITRITRSRSRSQSRLMPEAPSPASAPPTSPPAPPAPPTMLEADLVAQAAKKKEVEAAPASPSLDNIKRDEVRVEIESTSFQSSQFDNNKPAPSMDQVLDDSRRPETEDARPPSGNLSSRRIQADSRRMSTGSTNSDYEAAAENRNQEPGPCRMSSDGRTNLRTDKGGWILASKTEQVRVLTPRDRRSQSQKFRRNHRSMGIKGRMRVSGFLSAKLPCSTEGTIVEHVADDNGPGDGSLLVPPAGDAASRSVSPSSAGSSPSPGHSAPRRLDPIVRPRGPPLPSAGRLLLASQQENISESAKTSPRSGH</sequence>
<dbReference type="AlphaFoldDB" id="A0A9P1DST3"/>
<feature type="compositionally biased region" description="Basic residues" evidence="1">
    <location>
        <begin position="459"/>
        <end position="469"/>
    </location>
</feature>
<dbReference type="EMBL" id="CAMXCT020006501">
    <property type="protein sequence ID" value="CAL1168196.1"/>
    <property type="molecule type" value="Genomic_DNA"/>
</dbReference>
<dbReference type="OrthoDB" id="430198at2759"/>
<feature type="compositionally biased region" description="Basic and acidic residues" evidence="1">
    <location>
        <begin position="333"/>
        <end position="343"/>
    </location>
</feature>
<feature type="compositionally biased region" description="Low complexity" evidence="1">
    <location>
        <begin position="514"/>
        <end position="533"/>
    </location>
</feature>
<evidence type="ECO:0000313" key="4">
    <source>
        <dbReference type="Proteomes" id="UP001152797"/>
    </source>
</evidence>
<feature type="compositionally biased region" description="Polar residues" evidence="1">
    <location>
        <begin position="344"/>
        <end position="355"/>
    </location>
</feature>
<accession>A0A9P1DST3</accession>
<feature type="compositionally biased region" description="Pro residues" evidence="1">
    <location>
        <begin position="287"/>
        <end position="305"/>
    </location>
</feature>
<evidence type="ECO:0000313" key="3">
    <source>
        <dbReference type="EMBL" id="CAL4802133.1"/>
    </source>
</evidence>
<dbReference type="Proteomes" id="UP001152797">
    <property type="component" value="Unassembled WGS sequence"/>
</dbReference>